<sequence length="215" mass="23849">MGEIYAGLSCASGFSNRVQVGAFGWILDKSHTIKLVRKEERVGHESHDRNNTESAVILALAYRAGLASQNGIKFTVEPATLEDDSHNGFDLILRRNGRKFYIDATASRKFKGRKITRTVGFAKSGGLWVYILQADWSAASFDICANPCFDGAWPAYVEGKDGQEIAFSRACPKHGNKCEFAKNLYEFSSRINNSLANSSARDAKHFLMEVNEPPF</sequence>
<gene>
    <name evidence="1" type="ORF">ENI09_01470</name>
</gene>
<accession>A0A7C1SRQ4</accession>
<proteinExistence type="predicted"/>
<organism evidence="1">
    <name type="scientific">candidate division WWE3 bacterium</name>
    <dbReference type="NCBI Taxonomy" id="2053526"/>
    <lineage>
        <taxon>Bacteria</taxon>
        <taxon>Katanobacteria</taxon>
    </lineage>
</organism>
<dbReference type="EMBL" id="DRHH01000061">
    <property type="protein sequence ID" value="HEB14058.1"/>
    <property type="molecule type" value="Genomic_DNA"/>
</dbReference>
<dbReference type="Proteomes" id="UP000885744">
    <property type="component" value="Unassembled WGS sequence"/>
</dbReference>
<reference evidence="1" key="1">
    <citation type="journal article" date="2020" name="mSystems">
        <title>Genome- and Community-Level Interaction Insights into Carbon Utilization and Element Cycling Functions of Hydrothermarchaeota in Hydrothermal Sediment.</title>
        <authorList>
            <person name="Zhou Z."/>
            <person name="Liu Y."/>
            <person name="Xu W."/>
            <person name="Pan J."/>
            <person name="Luo Z.H."/>
            <person name="Li M."/>
        </authorList>
    </citation>
    <scope>NUCLEOTIDE SEQUENCE [LARGE SCALE GENOMIC DNA]</scope>
    <source>
        <strain evidence="1">HyVt-365</strain>
    </source>
</reference>
<dbReference type="AlphaFoldDB" id="A0A7C1SRQ4"/>
<evidence type="ECO:0000313" key="1">
    <source>
        <dbReference type="EMBL" id="HEB14058.1"/>
    </source>
</evidence>
<protein>
    <submittedName>
        <fullName evidence="1">Uncharacterized protein</fullName>
    </submittedName>
</protein>
<comment type="caution">
    <text evidence="1">The sequence shown here is derived from an EMBL/GenBank/DDBJ whole genome shotgun (WGS) entry which is preliminary data.</text>
</comment>
<name>A0A7C1SRQ4_UNCKA</name>